<evidence type="ECO:0000313" key="1">
    <source>
        <dbReference type="EMBL" id="EDM15700.1"/>
    </source>
</evidence>
<dbReference type="Proteomes" id="UP000234681">
    <property type="component" value="Chromosome 7"/>
</dbReference>
<protein>
    <submittedName>
        <fullName evidence="1">RCG59575</fullName>
    </submittedName>
</protein>
<accession>A6HT22</accession>
<proteinExistence type="predicted"/>
<reference evidence="1 2" key="1">
    <citation type="submission" date="2005-09" db="EMBL/GenBank/DDBJ databases">
        <authorList>
            <person name="Mural R.J."/>
            <person name="Li P.W."/>
            <person name="Adams M.D."/>
            <person name="Amanatides P.G."/>
            <person name="Baden-Tillson H."/>
            <person name="Barnstead M."/>
            <person name="Chin S.H."/>
            <person name="Dew I."/>
            <person name="Evans C.A."/>
            <person name="Ferriera S."/>
            <person name="Flanigan M."/>
            <person name="Fosler C."/>
            <person name="Glodek A."/>
            <person name="Gu Z."/>
            <person name="Holt R.A."/>
            <person name="Jennings D."/>
            <person name="Kraft C.L."/>
            <person name="Lu F."/>
            <person name="Nguyen T."/>
            <person name="Nusskern D.R."/>
            <person name="Pfannkoch C.M."/>
            <person name="Sitter C."/>
            <person name="Sutton G.G."/>
            <person name="Venter J.C."/>
            <person name="Wang Z."/>
            <person name="Woodage T."/>
            <person name="Zheng X.H."/>
            <person name="Zhong F."/>
        </authorList>
    </citation>
    <scope>NUCLEOTIDE SEQUENCE [LARGE SCALE GENOMIC DNA]</scope>
    <source>
        <strain>BN</strain>
        <strain evidence="2">Sprague-Dawley</strain>
    </source>
</reference>
<dbReference type="AlphaFoldDB" id="A6HT22"/>
<dbReference type="EMBL" id="CH473950">
    <property type="protein sequence ID" value="EDM15700.1"/>
    <property type="molecule type" value="Genomic_DNA"/>
</dbReference>
<sequence>MGAGPEAAVERSREQGDDPFSLVKEECNQDILYSERCAIFWNETLVCLEI</sequence>
<organism evidence="1 2">
    <name type="scientific">Rattus norvegicus</name>
    <name type="common">Rat</name>
    <dbReference type="NCBI Taxonomy" id="10116"/>
    <lineage>
        <taxon>Eukaryota</taxon>
        <taxon>Metazoa</taxon>
        <taxon>Chordata</taxon>
        <taxon>Craniata</taxon>
        <taxon>Vertebrata</taxon>
        <taxon>Euteleostomi</taxon>
        <taxon>Mammalia</taxon>
        <taxon>Eutheria</taxon>
        <taxon>Euarchontoglires</taxon>
        <taxon>Glires</taxon>
        <taxon>Rodentia</taxon>
        <taxon>Myomorpha</taxon>
        <taxon>Muroidea</taxon>
        <taxon>Muridae</taxon>
        <taxon>Murinae</taxon>
        <taxon>Rattus</taxon>
    </lineage>
</organism>
<name>A6HT22_RAT</name>
<evidence type="ECO:0000313" key="2">
    <source>
        <dbReference type="Proteomes" id="UP000234681"/>
    </source>
</evidence>
<gene>
    <name evidence="1" type="ORF">rCG_59575</name>
</gene>